<organism evidence="1 2">
    <name type="scientific">Candidatus Cerribacteria bacterium 'Amazon FNV 2010 28 9'</name>
    <dbReference type="NCBI Taxonomy" id="2081795"/>
    <lineage>
        <taxon>Bacteria</taxon>
        <taxon>Candidatus Cerribacteria</taxon>
    </lineage>
</organism>
<evidence type="ECO:0000313" key="2">
    <source>
        <dbReference type="Proteomes" id="UP000246104"/>
    </source>
</evidence>
<evidence type="ECO:0000313" key="1">
    <source>
        <dbReference type="EMBL" id="PWU23115.1"/>
    </source>
</evidence>
<name>A0A317JN32_9BACT</name>
<protein>
    <submittedName>
        <fullName evidence="1">Uncharacterized protein</fullName>
    </submittedName>
</protein>
<dbReference type="AlphaFoldDB" id="A0A317JN32"/>
<proteinExistence type="predicted"/>
<accession>A0A317JN32</accession>
<comment type="caution">
    <text evidence="1">The sequence shown here is derived from an EMBL/GenBank/DDBJ whole genome shotgun (WGS) entry which is preliminary data.</text>
</comment>
<dbReference type="EMBL" id="PSRQ01000045">
    <property type="protein sequence ID" value="PWU23115.1"/>
    <property type="molecule type" value="Genomic_DNA"/>
</dbReference>
<sequence>MDIYLAFEKQANGHPTGLQPFLIKAKDLPDAIKRLRTTLTSQGYSCESQGNTLTATYNDGKKVRTLVYSVERAERQI</sequence>
<reference evidence="1 2" key="1">
    <citation type="submission" date="2018-02" db="EMBL/GenBank/DDBJ databases">
        <title>Genomic Reconstructions from Amazon Rainforest and Pasture Soil Reveal Novel Insights into the Physiology of Candidate Phyla in Tropical Sites.</title>
        <authorList>
            <person name="Kroeger M.E."/>
            <person name="Delmont T."/>
            <person name="Eren A.M."/>
            <person name="Guo J."/>
            <person name="Meyer K.M."/>
            <person name="Khan K."/>
            <person name="Rodrigues J.L.M."/>
            <person name="Bohannan B.J.M."/>
            <person name="Tringe S."/>
            <person name="Borges C.D."/>
            <person name="Tiedje J."/>
            <person name="Tsai S.M."/>
            <person name="Nusslein K."/>
        </authorList>
    </citation>
    <scope>NUCLEOTIDE SEQUENCE [LARGE SCALE GENOMIC DNA]</scope>
    <source>
        <strain evidence="1">Amazon FNV 2010 28 9</strain>
    </source>
</reference>
<gene>
    <name evidence="1" type="ORF">C5B42_03970</name>
</gene>
<dbReference type="Proteomes" id="UP000246104">
    <property type="component" value="Unassembled WGS sequence"/>
</dbReference>